<dbReference type="EMBL" id="BOOK01000001">
    <property type="protein sequence ID" value="GIH98073.1"/>
    <property type="molecule type" value="Genomic_DNA"/>
</dbReference>
<keyword evidence="2" id="KW-1185">Reference proteome</keyword>
<name>A0A8J3WQ46_9ACTN</name>
<evidence type="ECO:0000313" key="1">
    <source>
        <dbReference type="EMBL" id="GIH98073.1"/>
    </source>
</evidence>
<dbReference type="RefSeq" id="WP_203872580.1">
    <property type="nucleotide sequence ID" value="NZ_BOOK01000001.1"/>
</dbReference>
<dbReference type="Proteomes" id="UP000634476">
    <property type="component" value="Unassembled WGS sequence"/>
</dbReference>
<gene>
    <name evidence="1" type="ORF">Pta02_00820</name>
</gene>
<protein>
    <submittedName>
        <fullName evidence="1">Uncharacterized protein</fullName>
    </submittedName>
</protein>
<organism evidence="1 2">
    <name type="scientific">Planobispora takensis</name>
    <dbReference type="NCBI Taxonomy" id="1367882"/>
    <lineage>
        <taxon>Bacteria</taxon>
        <taxon>Bacillati</taxon>
        <taxon>Actinomycetota</taxon>
        <taxon>Actinomycetes</taxon>
        <taxon>Streptosporangiales</taxon>
        <taxon>Streptosporangiaceae</taxon>
        <taxon>Planobispora</taxon>
    </lineage>
</organism>
<proteinExistence type="predicted"/>
<comment type="caution">
    <text evidence="1">The sequence shown here is derived from an EMBL/GenBank/DDBJ whole genome shotgun (WGS) entry which is preliminary data.</text>
</comment>
<reference evidence="1" key="1">
    <citation type="submission" date="2021-01" db="EMBL/GenBank/DDBJ databases">
        <title>Whole genome shotgun sequence of Planobispora takensis NBRC 109077.</title>
        <authorList>
            <person name="Komaki H."/>
            <person name="Tamura T."/>
        </authorList>
    </citation>
    <scope>NUCLEOTIDE SEQUENCE</scope>
    <source>
        <strain evidence="1">NBRC 109077</strain>
    </source>
</reference>
<accession>A0A8J3WQ46</accession>
<evidence type="ECO:0000313" key="2">
    <source>
        <dbReference type="Proteomes" id="UP000634476"/>
    </source>
</evidence>
<dbReference type="AlphaFoldDB" id="A0A8J3WQ46"/>
<sequence>MISPEIPVPYVLAYSGEAVPQRLSFAEDPMSGMLRLSHRAPRPRSDWTRGVLLARIRTHQRGEVMWRMLNRHRQWQCMIRHLCQVCAGPATDPATGRLWWVITETGFRATESAGGLTNAPPTCPACIPASLRFCPQLRKSATVYTVGGVEFAGVLADLYEPGPGGQAVFAGERNVFVGWEEFAILPYALATQMVVRLHGMEPAPHLSPEAALVVAS</sequence>